<sequence length="167" mass="19105">MFRSFVAKQPTRINNATAVLRGLIYSLGLQGYFERPNLTEHPFDYRRAGRLYNRPSPLDLITQILSANSQVKWIISSNKWREIEERLDITQTAPISLELNEASVSEAVKKFIQRKVDALANVKGHSNKTRDTISCHWVALVCQQLGRALRWHALKKPKAFPTGLYSL</sequence>
<dbReference type="Proteomes" id="UP001150879">
    <property type="component" value="Unassembled WGS sequence"/>
</dbReference>
<reference evidence="1" key="1">
    <citation type="submission" date="2022-11" db="EMBL/GenBank/DDBJ databases">
        <authorList>
            <person name="Petersen C."/>
        </authorList>
    </citation>
    <scope>NUCLEOTIDE SEQUENCE</scope>
    <source>
        <strain evidence="1">IBT 16849</strain>
    </source>
</reference>
<accession>A0A9W9M1W0</accession>
<dbReference type="AlphaFoldDB" id="A0A9W9M1W0"/>
<protein>
    <submittedName>
        <fullName evidence="1">Uncharacterized protein</fullName>
    </submittedName>
</protein>
<gene>
    <name evidence="1" type="ORF">N7472_010399</name>
</gene>
<comment type="caution">
    <text evidence="1">The sequence shown here is derived from an EMBL/GenBank/DDBJ whole genome shotgun (WGS) entry which is preliminary data.</text>
</comment>
<keyword evidence="2" id="KW-1185">Reference proteome</keyword>
<dbReference type="EMBL" id="JAPQKP010000006">
    <property type="protein sequence ID" value="KAJ5185559.1"/>
    <property type="molecule type" value="Genomic_DNA"/>
</dbReference>
<name>A0A9W9M1W0_9EURO</name>
<proteinExistence type="predicted"/>
<reference evidence="1" key="2">
    <citation type="journal article" date="2023" name="IMA Fungus">
        <title>Comparative genomic study of the Penicillium genus elucidates a diverse pangenome and 15 lateral gene transfer events.</title>
        <authorList>
            <person name="Petersen C."/>
            <person name="Sorensen T."/>
            <person name="Nielsen M.R."/>
            <person name="Sondergaard T.E."/>
            <person name="Sorensen J.L."/>
            <person name="Fitzpatrick D.A."/>
            <person name="Frisvad J.C."/>
            <person name="Nielsen K.L."/>
        </authorList>
    </citation>
    <scope>NUCLEOTIDE SEQUENCE</scope>
    <source>
        <strain evidence="1">IBT 16849</strain>
    </source>
</reference>
<organism evidence="1 2">
    <name type="scientific">Penicillium cf. griseofulvum</name>
    <dbReference type="NCBI Taxonomy" id="2972120"/>
    <lineage>
        <taxon>Eukaryota</taxon>
        <taxon>Fungi</taxon>
        <taxon>Dikarya</taxon>
        <taxon>Ascomycota</taxon>
        <taxon>Pezizomycotina</taxon>
        <taxon>Eurotiomycetes</taxon>
        <taxon>Eurotiomycetidae</taxon>
        <taxon>Eurotiales</taxon>
        <taxon>Aspergillaceae</taxon>
        <taxon>Penicillium</taxon>
    </lineage>
</organism>
<evidence type="ECO:0000313" key="1">
    <source>
        <dbReference type="EMBL" id="KAJ5185559.1"/>
    </source>
</evidence>
<evidence type="ECO:0000313" key="2">
    <source>
        <dbReference type="Proteomes" id="UP001150879"/>
    </source>
</evidence>